<sequence length="59" mass="6651">MDAVIYERDDLAKCAERIKIIGEMEIADPLSILDFKPHSTSAQEFEVLAIEVLRKIGMS</sequence>
<accession>A0A9E3LQX1</accession>
<dbReference type="EMBL" id="JAHHHW010000023">
    <property type="protein sequence ID" value="MBW4430661.1"/>
    <property type="molecule type" value="Genomic_DNA"/>
</dbReference>
<proteinExistence type="predicted"/>
<evidence type="ECO:0000313" key="2">
    <source>
        <dbReference type="Proteomes" id="UP000813215"/>
    </source>
</evidence>
<reference evidence="1" key="2">
    <citation type="journal article" date="2022" name="Microbiol. Resour. Announc.">
        <title>Metagenome Sequencing to Explore Phylogenomics of Terrestrial Cyanobacteria.</title>
        <authorList>
            <person name="Ward R.D."/>
            <person name="Stajich J.E."/>
            <person name="Johansen J.R."/>
            <person name="Huntemann M."/>
            <person name="Clum A."/>
            <person name="Foster B."/>
            <person name="Foster B."/>
            <person name="Roux S."/>
            <person name="Palaniappan K."/>
            <person name="Varghese N."/>
            <person name="Mukherjee S."/>
            <person name="Reddy T.B.K."/>
            <person name="Daum C."/>
            <person name="Copeland A."/>
            <person name="Chen I.A."/>
            <person name="Ivanova N.N."/>
            <person name="Kyrpides N.C."/>
            <person name="Shapiro N."/>
            <person name="Eloe-Fadrosh E.A."/>
            <person name="Pietrasiak N."/>
        </authorList>
    </citation>
    <scope>NUCLEOTIDE SEQUENCE</scope>
    <source>
        <strain evidence="1">HA4357-MV3</strain>
    </source>
</reference>
<name>A0A9E3LQX1_9NOST</name>
<evidence type="ECO:0000313" key="1">
    <source>
        <dbReference type="EMBL" id="MBW4430661.1"/>
    </source>
</evidence>
<protein>
    <submittedName>
        <fullName evidence="1">Uncharacterized protein</fullName>
    </submittedName>
</protein>
<gene>
    <name evidence="1" type="ORF">KME28_02595</name>
</gene>
<comment type="caution">
    <text evidence="1">The sequence shown here is derived from an EMBL/GenBank/DDBJ whole genome shotgun (WGS) entry which is preliminary data.</text>
</comment>
<dbReference type="AlphaFoldDB" id="A0A9E3LQX1"/>
<organism evidence="1 2">
    <name type="scientific">Pelatocladus maniniholoensis HA4357-MV3</name>
    <dbReference type="NCBI Taxonomy" id="1117104"/>
    <lineage>
        <taxon>Bacteria</taxon>
        <taxon>Bacillati</taxon>
        <taxon>Cyanobacteriota</taxon>
        <taxon>Cyanophyceae</taxon>
        <taxon>Nostocales</taxon>
        <taxon>Nostocaceae</taxon>
        <taxon>Pelatocladus</taxon>
    </lineage>
</organism>
<reference evidence="1" key="1">
    <citation type="submission" date="2021-05" db="EMBL/GenBank/DDBJ databases">
        <authorList>
            <person name="Pietrasiak N."/>
            <person name="Ward R."/>
            <person name="Stajich J.E."/>
            <person name="Kurbessoian T."/>
        </authorList>
    </citation>
    <scope>NUCLEOTIDE SEQUENCE</scope>
    <source>
        <strain evidence="1">HA4357-MV3</strain>
    </source>
</reference>
<dbReference type="Proteomes" id="UP000813215">
    <property type="component" value="Unassembled WGS sequence"/>
</dbReference>